<keyword evidence="2" id="KW-0812">Transmembrane</keyword>
<name>A0ABX4N3D7_9MICC</name>
<feature type="transmembrane region" description="Helical" evidence="2">
    <location>
        <begin position="526"/>
        <end position="548"/>
    </location>
</feature>
<dbReference type="Proteomes" id="UP000229263">
    <property type="component" value="Unassembled WGS sequence"/>
</dbReference>
<sequence>MENTQLPEGSKTPPAPSDPPQAPVAPANPFANAGQNPQFKKFTNAVLKLKSRASLQLLGLQAGAIAAIGIVLALCYLIPLASLADESGLGSSDFNMASQLNSFKAFIMIFGAVLGGGLKVSGSGGGFGMYGELSLAFAFVSVTSIVAICAANYLIVRKLRRGARNRGWKSAALVSGLHALVLALLFLLISLFGKLSIEGGEFFSAAISPRYAGVFFTIALTVFFSQFLATAPQRTSAGFPLLAGIREAVSLAVATLAAFAVVGIVVAVIQRPDDMPWSMGLLLIPLLGSIGSYAAALGFLGALAPNVSGMASFLGQYTPDSMPESALRIWDIADGKGAWLLVLSVVLVLALAIRIGVHRGRLANGFNLQRAWQLPVAALVLWMVLAWLTNISLGGDITADEMGQMNGSVSFGITWYSVVFLALGAAIVSLLAEVLPLQVYRFAPSLLGVIAGKEAAARWISGQAPATAATASAATPADAAPASASPVAVAAAGASASAAAAGQPATAEPAPALTPASKESKKKAKAVGFSVLALAVIAGLGFGAIAYLNGQRKPEAEVEAYLALLADGQAGKASEMVDPGIDNASRVLLSDDVLSSAKQRLELIDVIEESKEKDSARVRAVYSINGERHERTFTVDAGDKEFGLLNTWVLNEALIVPVEIASDRSAEVNVGKATVTLAETEGYYGDGGSFAGSFYAYPGIYEVSAPGNEYLKSEPQELRVDHPDSQPVQATLVTTTTGKLDELILAEVKKFATACVTVPTNLNDGCPSTLQSKDLASFSVVSHADSVDIDESGRFNTSETVFKYKFNDTEYSDYDEEELSRSFDGNVQWDGEKPKVTVEGESWW</sequence>
<feature type="compositionally biased region" description="Low complexity" evidence="1">
    <location>
        <begin position="24"/>
        <end position="33"/>
    </location>
</feature>
<feature type="transmembrane region" description="Helical" evidence="2">
    <location>
        <begin position="133"/>
        <end position="156"/>
    </location>
</feature>
<feature type="transmembrane region" description="Helical" evidence="2">
    <location>
        <begin position="176"/>
        <end position="197"/>
    </location>
</feature>
<gene>
    <name evidence="3" type="ORF">ATK23_2209</name>
</gene>
<evidence type="ECO:0000256" key="2">
    <source>
        <dbReference type="SAM" id="Phobius"/>
    </source>
</evidence>
<feature type="transmembrane region" description="Helical" evidence="2">
    <location>
        <begin position="337"/>
        <end position="353"/>
    </location>
</feature>
<feature type="transmembrane region" description="Helical" evidence="2">
    <location>
        <begin position="281"/>
        <end position="304"/>
    </location>
</feature>
<evidence type="ECO:0000313" key="3">
    <source>
        <dbReference type="EMBL" id="PJJ44959.1"/>
    </source>
</evidence>
<keyword evidence="4" id="KW-1185">Reference proteome</keyword>
<dbReference type="EMBL" id="PGEY01000001">
    <property type="protein sequence ID" value="PJJ44959.1"/>
    <property type="molecule type" value="Genomic_DNA"/>
</dbReference>
<feature type="transmembrane region" description="Helical" evidence="2">
    <location>
        <begin position="374"/>
        <end position="393"/>
    </location>
</feature>
<feature type="transmembrane region" description="Helical" evidence="2">
    <location>
        <begin position="103"/>
        <end position="121"/>
    </location>
</feature>
<feature type="region of interest" description="Disordered" evidence="1">
    <location>
        <begin position="1"/>
        <end position="35"/>
    </location>
</feature>
<organism evidence="3 4">
    <name type="scientific">Glutamicibacter mysorens</name>
    <dbReference type="NCBI Taxonomy" id="257984"/>
    <lineage>
        <taxon>Bacteria</taxon>
        <taxon>Bacillati</taxon>
        <taxon>Actinomycetota</taxon>
        <taxon>Actinomycetes</taxon>
        <taxon>Micrococcales</taxon>
        <taxon>Micrococcaceae</taxon>
        <taxon>Glutamicibacter</taxon>
    </lineage>
</organism>
<accession>A0ABX4N3D7</accession>
<feature type="transmembrane region" description="Helical" evidence="2">
    <location>
        <begin position="248"/>
        <end position="269"/>
    </location>
</feature>
<proteinExistence type="predicted"/>
<comment type="caution">
    <text evidence="3">The sequence shown here is derived from an EMBL/GenBank/DDBJ whole genome shotgun (WGS) entry which is preliminary data.</text>
</comment>
<reference evidence="3 4" key="1">
    <citation type="submission" date="2017-11" db="EMBL/GenBank/DDBJ databases">
        <title>Sequencing the genomes of 1000 actinobacteria strains.</title>
        <authorList>
            <person name="Klenk H.-P."/>
        </authorList>
    </citation>
    <scope>NUCLEOTIDE SEQUENCE [LARGE SCALE GENOMIC DNA]</scope>
    <source>
        <strain evidence="3 4">DSM 12798</strain>
    </source>
</reference>
<keyword evidence="2" id="KW-0472">Membrane</keyword>
<feature type="transmembrane region" description="Helical" evidence="2">
    <location>
        <begin position="209"/>
        <end position="228"/>
    </location>
</feature>
<keyword evidence="2" id="KW-1133">Transmembrane helix</keyword>
<feature type="transmembrane region" description="Helical" evidence="2">
    <location>
        <begin position="57"/>
        <end position="83"/>
    </location>
</feature>
<feature type="transmembrane region" description="Helical" evidence="2">
    <location>
        <begin position="413"/>
        <end position="432"/>
    </location>
</feature>
<protein>
    <submittedName>
        <fullName evidence="3">Uncharacterized protein</fullName>
    </submittedName>
</protein>
<evidence type="ECO:0000256" key="1">
    <source>
        <dbReference type="SAM" id="MobiDB-lite"/>
    </source>
</evidence>
<evidence type="ECO:0000313" key="4">
    <source>
        <dbReference type="Proteomes" id="UP000229263"/>
    </source>
</evidence>
<feature type="compositionally biased region" description="Pro residues" evidence="1">
    <location>
        <begin position="13"/>
        <end position="23"/>
    </location>
</feature>